<dbReference type="Proteomes" id="UP000022910">
    <property type="component" value="Unassembled WGS sequence"/>
</dbReference>
<sequence>MSDLIVKEIKRLGLLAKEKILLFTYFTLNVEKTAVVASYLNDLDDDDEKRIYLRSLIFLPGMFSQSMDNVA</sequence>
<comment type="caution">
    <text evidence="1">The sequence shown here is derived from an EMBL/GenBank/DDBJ whole genome shotgun (WGS) entry which is preliminary data.</text>
</comment>
<reference evidence="1 2" key="1">
    <citation type="submission" date="2014-02" db="EMBL/GenBank/DDBJ databases">
        <title>Single nucleus genome sequencing reveals high similarity among nuclei of an endomycorrhizal fungus.</title>
        <authorList>
            <person name="Lin K."/>
            <person name="Geurts R."/>
            <person name="Zhang Z."/>
            <person name="Limpens E."/>
            <person name="Saunders D.G."/>
            <person name="Mu D."/>
            <person name="Pang E."/>
            <person name="Cao H."/>
            <person name="Cha H."/>
            <person name="Lin T."/>
            <person name="Zhou Q."/>
            <person name="Shang Y."/>
            <person name="Li Y."/>
            <person name="Ivanov S."/>
            <person name="Sharma T."/>
            <person name="Velzen R.V."/>
            <person name="Ruijter N.D."/>
            <person name="Aanen D.K."/>
            <person name="Win J."/>
            <person name="Kamoun S."/>
            <person name="Bisseling T."/>
            <person name="Huang S."/>
        </authorList>
    </citation>
    <scope>NUCLEOTIDE SEQUENCE [LARGE SCALE GENOMIC DNA]</scope>
    <source>
        <strain evidence="2">DAOM197198w</strain>
    </source>
</reference>
<accession>A0A015ILX1</accession>
<dbReference type="EMBL" id="JEMT01026983">
    <property type="protein sequence ID" value="EXX58197.1"/>
    <property type="molecule type" value="Genomic_DNA"/>
</dbReference>
<name>A0A015ILX1_RHIIW</name>
<protein>
    <submittedName>
        <fullName evidence="1">Uncharacterized protein</fullName>
    </submittedName>
</protein>
<proteinExistence type="predicted"/>
<dbReference type="HOGENOM" id="CLU_2741414_0_0_1"/>
<organism evidence="1 2">
    <name type="scientific">Rhizophagus irregularis (strain DAOM 197198w)</name>
    <name type="common">Glomus intraradices</name>
    <dbReference type="NCBI Taxonomy" id="1432141"/>
    <lineage>
        <taxon>Eukaryota</taxon>
        <taxon>Fungi</taxon>
        <taxon>Fungi incertae sedis</taxon>
        <taxon>Mucoromycota</taxon>
        <taxon>Glomeromycotina</taxon>
        <taxon>Glomeromycetes</taxon>
        <taxon>Glomerales</taxon>
        <taxon>Glomeraceae</taxon>
        <taxon>Rhizophagus</taxon>
    </lineage>
</organism>
<keyword evidence="2" id="KW-1185">Reference proteome</keyword>
<dbReference type="AlphaFoldDB" id="A0A015ILX1"/>
<dbReference type="OrthoDB" id="2388246at2759"/>
<evidence type="ECO:0000313" key="2">
    <source>
        <dbReference type="Proteomes" id="UP000022910"/>
    </source>
</evidence>
<evidence type="ECO:0000313" key="1">
    <source>
        <dbReference type="EMBL" id="EXX58197.1"/>
    </source>
</evidence>
<gene>
    <name evidence="1" type="ORF">RirG_200200</name>
</gene>